<evidence type="ECO:0000256" key="8">
    <source>
        <dbReference type="ARBA" id="ARBA00023136"/>
    </source>
</evidence>
<protein>
    <submittedName>
        <fullName evidence="12">General secretion pathway protein C</fullName>
    </submittedName>
</protein>
<organism evidence="12 13">
    <name type="scientific">Hyphomonas jannaschiana VP2</name>
    <dbReference type="NCBI Taxonomy" id="1280952"/>
    <lineage>
        <taxon>Bacteria</taxon>
        <taxon>Pseudomonadati</taxon>
        <taxon>Pseudomonadota</taxon>
        <taxon>Alphaproteobacteria</taxon>
        <taxon>Hyphomonadales</taxon>
        <taxon>Hyphomonadaceae</taxon>
        <taxon>Hyphomonas</taxon>
    </lineage>
</organism>
<name>A0A059F9H5_9PROT</name>
<dbReference type="InterPro" id="IPR036034">
    <property type="entry name" value="PDZ_sf"/>
</dbReference>
<evidence type="ECO:0000256" key="2">
    <source>
        <dbReference type="ARBA" id="ARBA00022448"/>
    </source>
</evidence>
<reference evidence="12 13" key="1">
    <citation type="journal article" date="2014" name="Antonie Van Leeuwenhoek">
        <title>Hyphomonas beringensis sp. nov. and Hyphomonas chukchiensis sp. nov., isolated from surface seawater of the Bering Sea and Chukchi Sea.</title>
        <authorList>
            <person name="Li C."/>
            <person name="Lai Q."/>
            <person name="Li G."/>
            <person name="Dong C."/>
            <person name="Wang J."/>
            <person name="Liao Y."/>
            <person name="Shao Z."/>
        </authorList>
    </citation>
    <scope>NUCLEOTIDE SEQUENCE [LARGE SCALE GENOMIC DNA]</scope>
    <source>
        <strain evidence="12 13">VP2</strain>
    </source>
</reference>
<evidence type="ECO:0000313" key="13">
    <source>
        <dbReference type="Proteomes" id="UP000024816"/>
    </source>
</evidence>
<gene>
    <name evidence="12" type="ORF">HJA_13340</name>
</gene>
<evidence type="ECO:0000313" key="12">
    <source>
        <dbReference type="EMBL" id="KCZ87188.1"/>
    </source>
</evidence>
<evidence type="ECO:0000256" key="9">
    <source>
        <dbReference type="SAM" id="MobiDB-lite"/>
    </source>
</evidence>
<proteinExistence type="predicted"/>
<dbReference type="Pfam" id="PF11356">
    <property type="entry name" value="T2SSC"/>
    <property type="match status" value="1"/>
</dbReference>
<dbReference type="InterPro" id="IPR024961">
    <property type="entry name" value="T2SS_GspC_N"/>
</dbReference>
<keyword evidence="6" id="KW-0653">Protein transport</keyword>
<feature type="region of interest" description="Disordered" evidence="9">
    <location>
        <begin position="170"/>
        <end position="189"/>
    </location>
</feature>
<evidence type="ECO:0000256" key="6">
    <source>
        <dbReference type="ARBA" id="ARBA00022927"/>
    </source>
</evidence>
<keyword evidence="2" id="KW-0813">Transport</keyword>
<dbReference type="GO" id="GO:0015031">
    <property type="term" value="P:protein transport"/>
    <property type="evidence" value="ECO:0007669"/>
    <property type="project" value="UniProtKB-KW"/>
</dbReference>
<dbReference type="SUPFAM" id="SSF50156">
    <property type="entry name" value="PDZ domain-like"/>
    <property type="match status" value="1"/>
</dbReference>
<dbReference type="Proteomes" id="UP000024816">
    <property type="component" value="Unassembled WGS sequence"/>
</dbReference>
<evidence type="ECO:0000256" key="1">
    <source>
        <dbReference type="ARBA" id="ARBA00004533"/>
    </source>
</evidence>
<dbReference type="Gene3D" id="2.30.30.830">
    <property type="match status" value="1"/>
</dbReference>
<comment type="caution">
    <text evidence="12">The sequence shown here is derived from an EMBL/GenBank/DDBJ whole genome shotgun (WGS) entry which is preliminary data.</text>
</comment>
<evidence type="ECO:0000259" key="11">
    <source>
        <dbReference type="Pfam" id="PF11356"/>
    </source>
</evidence>
<keyword evidence="4" id="KW-0997">Cell inner membrane</keyword>
<dbReference type="Gene3D" id="2.30.42.10">
    <property type="match status" value="1"/>
</dbReference>
<dbReference type="GO" id="GO:0005886">
    <property type="term" value="C:plasma membrane"/>
    <property type="evidence" value="ECO:0007669"/>
    <property type="project" value="UniProtKB-SubCell"/>
</dbReference>
<evidence type="ECO:0000256" key="5">
    <source>
        <dbReference type="ARBA" id="ARBA00022692"/>
    </source>
</evidence>
<keyword evidence="13" id="KW-1185">Reference proteome</keyword>
<keyword evidence="5 10" id="KW-0812">Transmembrane</keyword>
<accession>A0A059F9H5</accession>
<evidence type="ECO:0000256" key="7">
    <source>
        <dbReference type="ARBA" id="ARBA00022989"/>
    </source>
</evidence>
<dbReference type="EMBL" id="ARYJ01000009">
    <property type="protein sequence ID" value="KCZ87188.1"/>
    <property type="molecule type" value="Genomic_DNA"/>
</dbReference>
<dbReference type="AlphaFoldDB" id="A0A059F9H5"/>
<sequence length="285" mass="30192">MENIRRGLVRFAGPAIMVTELLIVAGLAILAAKTVWLVIVPGGAVSGTLPMVQSQSAVSGSTARELVGDMSLLVTTNPFSRVAEPVEDVQEAPETKLNLVLKGVRASADGTGVAMIVMPNNRLSIFAPGETILEGVVLDRVYGDRVTLRKNGQIEALLMGSGADRLAVLSEPGDPSPRKTGSQPEDEGRIISTTASDFLANLTINPVHRGQDFVGYEVGSRGDEQLLEQSGLRSGDIILSVDGIPVGSTGPGDLAMKLSSLKKVRLRIDRDGRQIDQVFTLTEKP</sequence>
<keyword evidence="8 10" id="KW-0472">Membrane</keyword>
<dbReference type="RefSeq" id="WP_162177069.1">
    <property type="nucleotide sequence ID" value="NZ_ARYJ01000009.1"/>
</dbReference>
<dbReference type="STRING" id="1280952.HJA_13340"/>
<evidence type="ECO:0000256" key="4">
    <source>
        <dbReference type="ARBA" id="ARBA00022519"/>
    </source>
</evidence>
<dbReference type="PATRIC" id="fig|1280952.3.peg.2669"/>
<dbReference type="eggNOG" id="COG3031">
    <property type="taxonomic scope" value="Bacteria"/>
</dbReference>
<comment type="subcellular location">
    <subcellularLocation>
        <location evidence="1">Cell inner membrane</location>
    </subcellularLocation>
</comment>
<feature type="domain" description="Type II secretion system protein GspC N-terminal" evidence="11">
    <location>
        <begin position="21"/>
        <end position="158"/>
    </location>
</feature>
<evidence type="ECO:0000256" key="10">
    <source>
        <dbReference type="SAM" id="Phobius"/>
    </source>
</evidence>
<evidence type="ECO:0000256" key="3">
    <source>
        <dbReference type="ARBA" id="ARBA00022475"/>
    </source>
</evidence>
<feature type="transmembrane region" description="Helical" evidence="10">
    <location>
        <begin position="21"/>
        <end position="44"/>
    </location>
</feature>
<keyword evidence="3" id="KW-1003">Cell membrane</keyword>
<keyword evidence="7 10" id="KW-1133">Transmembrane helix</keyword>